<feature type="region of interest" description="Disordered" evidence="2">
    <location>
        <begin position="182"/>
        <end position="202"/>
    </location>
</feature>
<dbReference type="SUPFAM" id="SSF56349">
    <property type="entry name" value="DNA breaking-rejoining enzymes"/>
    <property type="match status" value="1"/>
</dbReference>
<dbReference type="KEGG" id="vck:PG915_23085"/>
<evidence type="ECO:0000259" key="3">
    <source>
        <dbReference type="PROSITE" id="PS51898"/>
    </source>
</evidence>
<dbReference type="Gene3D" id="1.10.443.10">
    <property type="entry name" value="Intergrase catalytic core"/>
    <property type="match status" value="1"/>
</dbReference>
<name>A0AAU8BRL1_9VIBR</name>
<reference evidence="4" key="1">
    <citation type="submission" date="2023-01" db="EMBL/GenBank/DDBJ databases">
        <title>Vibrio sp. CB1-14 genome sequencing.</title>
        <authorList>
            <person name="Otstavnykh N."/>
            <person name="Isaeva M."/>
            <person name="Meleshko D."/>
        </authorList>
    </citation>
    <scope>NUCLEOTIDE SEQUENCE</scope>
    <source>
        <strain evidence="4">CB1-14</strain>
    </source>
</reference>
<protein>
    <submittedName>
        <fullName evidence="4">Tyrosine-type recombinase/integrase</fullName>
    </submittedName>
</protein>
<dbReference type="PROSITE" id="PS51898">
    <property type="entry name" value="TYR_RECOMBINASE"/>
    <property type="match status" value="1"/>
</dbReference>
<keyword evidence="1" id="KW-0233">DNA recombination</keyword>
<accession>A0AAU8BRL1</accession>
<feature type="compositionally biased region" description="Basic and acidic residues" evidence="2">
    <location>
        <begin position="187"/>
        <end position="202"/>
    </location>
</feature>
<dbReference type="InterPro" id="IPR002104">
    <property type="entry name" value="Integrase_catalytic"/>
</dbReference>
<dbReference type="GO" id="GO:0006310">
    <property type="term" value="P:DNA recombination"/>
    <property type="evidence" value="ECO:0007669"/>
    <property type="project" value="UniProtKB-KW"/>
</dbReference>
<feature type="domain" description="Tyr recombinase" evidence="3">
    <location>
        <begin position="13"/>
        <end position="196"/>
    </location>
</feature>
<evidence type="ECO:0000256" key="1">
    <source>
        <dbReference type="ARBA" id="ARBA00023172"/>
    </source>
</evidence>
<dbReference type="Pfam" id="PF00589">
    <property type="entry name" value="Phage_integrase"/>
    <property type="match status" value="1"/>
</dbReference>
<evidence type="ECO:0000313" key="4">
    <source>
        <dbReference type="EMBL" id="XCD18162.1"/>
    </source>
</evidence>
<dbReference type="InterPro" id="IPR013762">
    <property type="entry name" value="Integrase-like_cat_sf"/>
</dbReference>
<organism evidence="4">
    <name type="scientific">Vibrio chaetopteri</name>
    <dbReference type="NCBI Taxonomy" id="3016528"/>
    <lineage>
        <taxon>Bacteria</taxon>
        <taxon>Pseudomonadati</taxon>
        <taxon>Pseudomonadota</taxon>
        <taxon>Gammaproteobacteria</taxon>
        <taxon>Vibrionales</taxon>
        <taxon>Vibrionaceae</taxon>
        <taxon>Vibrio</taxon>
    </lineage>
</organism>
<gene>
    <name evidence="4" type="ORF">PG915_23085</name>
</gene>
<dbReference type="InterPro" id="IPR011010">
    <property type="entry name" value="DNA_brk_join_enz"/>
</dbReference>
<proteinExistence type="predicted"/>
<dbReference type="RefSeq" id="WP_353499311.1">
    <property type="nucleotide sequence ID" value="NZ_CP115921.1"/>
</dbReference>
<sequence length="202" mass="23060">MNQLKIASYTKVKQTTPFTADHLAKLHSLLSYSDEKKDIRDLAIYFLLYECALKRRDLKSLAAEDIAQDEDGYTVTFDDRQYRLSEYGGESIQRWLDYVPYSVLFRAIDRHGNISDSPLDDSSIHRVLKRASQLLGLDEALSFSSQSGRVGAVQALSREGLKIREIQEFGRWASPAMPLQYSGKTSLSEEQKSLFKTKKDHD</sequence>
<dbReference type="GO" id="GO:0015074">
    <property type="term" value="P:DNA integration"/>
    <property type="evidence" value="ECO:0007669"/>
    <property type="project" value="InterPro"/>
</dbReference>
<dbReference type="AlphaFoldDB" id="A0AAU8BRL1"/>
<dbReference type="EMBL" id="CP115921">
    <property type="protein sequence ID" value="XCD18162.1"/>
    <property type="molecule type" value="Genomic_DNA"/>
</dbReference>
<evidence type="ECO:0000256" key="2">
    <source>
        <dbReference type="SAM" id="MobiDB-lite"/>
    </source>
</evidence>
<dbReference type="GO" id="GO:0003677">
    <property type="term" value="F:DNA binding"/>
    <property type="evidence" value="ECO:0007669"/>
    <property type="project" value="InterPro"/>
</dbReference>